<dbReference type="CDD" id="cd00448">
    <property type="entry name" value="YjgF_YER057c_UK114_family"/>
    <property type="match status" value="1"/>
</dbReference>
<dbReference type="InterPro" id="IPR035959">
    <property type="entry name" value="RutC-like_sf"/>
</dbReference>
<dbReference type="Pfam" id="PF01042">
    <property type="entry name" value="Ribonuc_L-PSP"/>
    <property type="match status" value="1"/>
</dbReference>
<dbReference type="GO" id="GO:0005829">
    <property type="term" value="C:cytosol"/>
    <property type="evidence" value="ECO:0007669"/>
    <property type="project" value="TreeGrafter"/>
</dbReference>
<dbReference type="RefSeq" id="WP_036844731.1">
    <property type="nucleotide sequence ID" value="NZ_CALTZT010000034.1"/>
</dbReference>
<dbReference type="EMBL" id="JQJD01000004">
    <property type="protein sequence ID" value="KGN82961.1"/>
    <property type="molecule type" value="Genomic_DNA"/>
</dbReference>
<dbReference type="Proteomes" id="UP000189956">
    <property type="component" value="Unassembled WGS sequence"/>
</dbReference>
<dbReference type="InterPro" id="IPR006056">
    <property type="entry name" value="RidA"/>
</dbReference>
<dbReference type="Proteomes" id="UP000030125">
    <property type="component" value="Unassembled WGS sequence"/>
</dbReference>
<dbReference type="STRING" id="36874.HQ34_01550"/>
<reference evidence="3 5" key="2">
    <citation type="submission" date="2017-02" db="EMBL/GenBank/DDBJ databases">
        <authorList>
            <person name="Peterson S.W."/>
        </authorList>
    </citation>
    <scope>NUCLEOTIDE SEQUENCE [LARGE SCALE GENOMIC DNA]</scope>
    <source>
        <strain evidence="3 5">ATCC 700135</strain>
    </source>
</reference>
<evidence type="ECO:0000313" key="4">
    <source>
        <dbReference type="Proteomes" id="UP000030125"/>
    </source>
</evidence>
<evidence type="ECO:0000313" key="3">
    <source>
        <dbReference type="EMBL" id="SJZ60990.1"/>
    </source>
</evidence>
<evidence type="ECO:0000256" key="1">
    <source>
        <dbReference type="ARBA" id="ARBA00010552"/>
    </source>
</evidence>
<name>A0A099WW62_PORCN</name>
<accession>A0A099WW62</accession>
<comment type="similarity">
    <text evidence="1">Belongs to the RutC family.</text>
</comment>
<proteinExistence type="inferred from homology"/>
<keyword evidence="4" id="KW-1185">Reference proteome</keyword>
<dbReference type="Gene3D" id="3.30.1330.40">
    <property type="entry name" value="RutC-like"/>
    <property type="match status" value="1"/>
</dbReference>
<dbReference type="OrthoDB" id="9803101at2"/>
<dbReference type="eggNOG" id="COG0251">
    <property type="taxonomic scope" value="Bacteria"/>
</dbReference>
<dbReference type="PANTHER" id="PTHR11803:SF39">
    <property type="entry name" value="2-IMINOBUTANOATE_2-IMINOPROPANOATE DEAMINASE"/>
    <property type="match status" value="1"/>
</dbReference>
<dbReference type="FunFam" id="3.30.1330.40:FF:000001">
    <property type="entry name" value="L-PSP family endoribonuclease"/>
    <property type="match status" value="1"/>
</dbReference>
<dbReference type="AlphaFoldDB" id="A0A099WW62"/>
<sequence>MKEIINTSNAPAAIGPYSQGVKAGNMYFFSGQLGIDPKTGNFVSDTCVEAQCEQVFANIKALLTEAGLDFGDVIKATVFLADMGDFAKVNEIYGKYFTAPFPARSAVAVKTLPKNGLVEIEVIACK</sequence>
<dbReference type="NCBIfam" id="TIGR00004">
    <property type="entry name" value="Rid family detoxifying hydrolase"/>
    <property type="match status" value="1"/>
</dbReference>
<dbReference type="InterPro" id="IPR006175">
    <property type="entry name" value="YjgF/YER057c/UK114"/>
</dbReference>
<dbReference type="SUPFAM" id="SSF55298">
    <property type="entry name" value="YjgF-like"/>
    <property type="match status" value="1"/>
</dbReference>
<evidence type="ECO:0000313" key="2">
    <source>
        <dbReference type="EMBL" id="KGN82961.1"/>
    </source>
</evidence>
<evidence type="ECO:0000313" key="5">
    <source>
        <dbReference type="Proteomes" id="UP000189956"/>
    </source>
</evidence>
<dbReference type="InterPro" id="IPR019897">
    <property type="entry name" value="RidA_CS"/>
</dbReference>
<protein>
    <submittedName>
        <fullName evidence="3">2-iminobutanoate/2-iminopropanoate deaminase</fullName>
    </submittedName>
    <submittedName>
        <fullName evidence="2">Endoribonuclease L-PSP</fullName>
    </submittedName>
</protein>
<organism evidence="2 4">
    <name type="scientific">Porphyromonas cangingivalis</name>
    <dbReference type="NCBI Taxonomy" id="36874"/>
    <lineage>
        <taxon>Bacteria</taxon>
        <taxon>Pseudomonadati</taxon>
        <taxon>Bacteroidota</taxon>
        <taxon>Bacteroidia</taxon>
        <taxon>Bacteroidales</taxon>
        <taxon>Porphyromonadaceae</taxon>
        <taxon>Porphyromonas</taxon>
    </lineage>
</organism>
<dbReference type="PANTHER" id="PTHR11803">
    <property type="entry name" value="2-IMINOBUTANOATE/2-IMINOPROPANOATE DEAMINASE RIDA"/>
    <property type="match status" value="1"/>
</dbReference>
<dbReference type="EMBL" id="FUWL01000010">
    <property type="protein sequence ID" value="SJZ60990.1"/>
    <property type="molecule type" value="Genomic_DNA"/>
</dbReference>
<dbReference type="GO" id="GO:0019239">
    <property type="term" value="F:deaminase activity"/>
    <property type="evidence" value="ECO:0007669"/>
    <property type="project" value="TreeGrafter"/>
</dbReference>
<dbReference type="PROSITE" id="PS01094">
    <property type="entry name" value="UPF0076"/>
    <property type="match status" value="1"/>
</dbReference>
<reference evidence="2 4" key="1">
    <citation type="submission" date="2014-08" db="EMBL/GenBank/DDBJ databases">
        <title>Porphyromonas cangingivalis strain:COT-109_OH1386 Genome sequencing.</title>
        <authorList>
            <person name="Wallis C."/>
            <person name="Deusch O."/>
            <person name="O'Flynn C."/>
            <person name="Davis I."/>
            <person name="Jospin G."/>
            <person name="Darling A.E."/>
            <person name="Coil D.A."/>
            <person name="Alexiev A."/>
            <person name="Horsfall A."/>
            <person name="Kirkwood N."/>
            <person name="Harris S."/>
            <person name="Eisen J.A."/>
        </authorList>
    </citation>
    <scope>NUCLEOTIDE SEQUENCE [LARGE SCALE GENOMIC DNA]</scope>
    <source>
        <strain evidence="4">COT-109 OH1386</strain>
        <strain evidence="2">COT-109_OH1386</strain>
    </source>
</reference>
<gene>
    <name evidence="2" type="ORF">HQ35_01180</name>
    <name evidence="3" type="ORF">SAMN02745205_01355</name>
</gene>